<dbReference type="PROSITE" id="PS50983">
    <property type="entry name" value="FE_B12_PBP"/>
    <property type="match status" value="1"/>
</dbReference>
<protein>
    <submittedName>
        <fullName evidence="2">ABC transporter substrate-binding protein</fullName>
    </submittedName>
</protein>
<feature type="non-terminal residue" evidence="2">
    <location>
        <position position="172"/>
    </location>
</feature>
<comment type="caution">
    <text evidence="2">The sequence shown here is derived from an EMBL/GenBank/DDBJ whole genome shotgun (WGS) entry which is preliminary data.</text>
</comment>
<sequence>DRSPATVQESAATCEFPVTVADATGTEVTVEERPERVTTLSPSAAQTMWEIGGRSQVVGVTRYGAYLEGADAKTNVSGAGNAVISVEKVVGTEPDLVLAPNVVPNETVSSLRNAGLTVVKFEAATSVDDVRTKTTLVGNLTGNCEGAATANEWMTRNVRAAENATADADRPR</sequence>
<keyword evidence="3" id="KW-1185">Reference proteome</keyword>
<dbReference type="InterPro" id="IPR002491">
    <property type="entry name" value="ABC_transptr_periplasmic_BD"/>
</dbReference>
<dbReference type="PANTHER" id="PTHR30535:SF34">
    <property type="entry name" value="MOLYBDATE-BINDING PROTEIN MOLA"/>
    <property type="match status" value="1"/>
</dbReference>
<evidence type="ECO:0000313" key="3">
    <source>
        <dbReference type="Proteomes" id="UP001596328"/>
    </source>
</evidence>
<dbReference type="PANTHER" id="PTHR30535">
    <property type="entry name" value="VITAMIN B12-BINDING PROTEIN"/>
    <property type="match status" value="1"/>
</dbReference>
<reference evidence="2 3" key="1">
    <citation type="journal article" date="2019" name="Int. J. Syst. Evol. Microbiol.">
        <title>The Global Catalogue of Microorganisms (GCM) 10K type strain sequencing project: providing services to taxonomists for standard genome sequencing and annotation.</title>
        <authorList>
            <consortium name="The Broad Institute Genomics Platform"/>
            <consortium name="The Broad Institute Genome Sequencing Center for Infectious Disease"/>
            <person name="Wu L."/>
            <person name="Ma J."/>
        </authorList>
    </citation>
    <scope>NUCLEOTIDE SEQUENCE [LARGE SCALE GENOMIC DNA]</scope>
    <source>
        <strain evidence="2 3">NBRC 111368</strain>
    </source>
</reference>
<feature type="non-terminal residue" evidence="2">
    <location>
        <position position="1"/>
    </location>
</feature>
<organism evidence="2 3">
    <name type="scientific">Halobium palmae</name>
    <dbReference type="NCBI Taxonomy" id="1776492"/>
    <lineage>
        <taxon>Archaea</taxon>
        <taxon>Methanobacteriati</taxon>
        <taxon>Methanobacteriota</taxon>
        <taxon>Stenosarchaea group</taxon>
        <taxon>Halobacteria</taxon>
        <taxon>Halobacteriales</taxon>
        <taxon>Haloferacaceae</taxon>
        <taxon>Halobium</taxon>
    </lineage>
</organism>
<feature type="domain" description="Fe/B12 periplasmic-binding" evidence="1">
    <location>
        <begin position="36"/>
        <end position="172"/>
    </location>
</feature>
<dbReference type="SUPFAM" id="SSF53807">
    <property type="entry name" value="Helical backbone' metal receptor"/>
    <property type="match status" value="1"/>
</dbReference>
<name>A0ABD5S7J5_9EURY</name>
<dbReference type="Pfam" id="PF01497">
    <property type="entry name" value="Peripla_BP_2"/>
    <property type="match status" value="1"/>
</dbReference>
<dbReference type="Gene3D" id="3.40.50.1980">
    <property type="entry name" value="Nitrogenase molybdenum iron protein domain"/>
    <property type="match status" value="1"/>
</dbReference>
<evidence type="ECO:0000313" key="2">
    <source>
        <dbReference type="EMBL" id="MFC6726982.1"/>
    </source>
</evidence>
<dbReference type="EMBL" id="JBHSWU010001567">
    <property type="protein sequence ID" value="MFC6726982.1"/>
    <property type="molecule type" value="Genomic_DNA"/>
</dbReference>
<accession>A0ABD5S7J5</accession>
<proteinExistence type="predicted"/>
<dbReference type="Proteomes" id="UP001596328">
    <property type="component" value="Unassembled WGS sequence"/>
</dbReference>
<evidence type="ECO:0000259" key="1">
    <source>
        <dbReference type="PROSITE" id="PS50983"/>
    </source>
</evidence>
<gene>
    <name evidence="2" type="ORF">ACFQE1_21895</name>
</gene>
<dbReference type="AlphaFoldDB" id="A0ABD5S7J5"/>
<dbReference type="InterPro" id="IPR050902">
    <property type="entry name" value="ABC_Transporter_SBP"/>
</dbReference>